<gene>
    <name evidence="2" type="ORF">ICJ55_08175</name>
</gene>
<name>A0A7H1C165_9PAST</name>
<dbReference type="Proteomes" id="UP000576260">
    <property type="component" value="Chromosome"/>
</dbReference>
<dbReference type="InterPro" id="IPR011194">
    <property type="entry name" value="UPF0306"/>
</dbReference>
<sequence length="142" mass="16415">MSPIPNHILEFIQSNHVVNFAAHHNDDFWAASCFYAFDEENTRLIILTSKKTKHAQLMLENPNVVGTICGQIEEIKDIEGIQFSAIANCLTEQESPQALQIYYKKHPLARLKPSDVWELSFNTIKHTDNKVMFAKKTIWERE</sequence>
<accession>A0A7H1C165</accession>
<proteinExistence type="inferred from homology"/>
<dbReference type="InterPro" id="IPR012349">
    <property type="entry name" value="Split_barrel_FMN-bd"/>
</dbReference>
<dbReference type="RefSeq" id="WP_188156358.1">
    <property type="nucleotide sequence ID" value="NZ_CP061280.1"/>
</dbReference>
<dbReference type="PIRSF" id="PIRSF009554">
    <property type="entry name" value="UCP009554"/>
    <property type="match status" value="1"/>
</dbReference>
<protein>
    <recommendedName>
        <fullName evidence="1">UPF0306 protein ICJ55_08175</fullName>
    </recommendedName>
</protein>
<keyword evidence="3" id="KW-1185">Reference proteome</keyword>
<dbReference type="HAMAP" id="MF_00764">
    <property type="entry name" value="UPF0306"/>
    <property type="match status" value="1"/>
</dbReference>
<reference evidence="2 3" key="1">
    <citation type="submission" date="2020-09" db="EMBL/GenBank/DDBJ databases">
        <title>Mannheimia bovis sp.nov., isolated from a cow.</title>
        <authorList>
            <person name="Li F."/>
        </authorList>
    </citation>
    <scope>NUCLEOTIDE SEQUENCE [LARGE SCALE GENOMIC DNA]</scope>
    <source>
        <strain evidence="2 3">ZY190616</strain>
    </source>
</reference>
<dbReference type="Gene3D" id="2.30.110.10">
    <property type="entry name" value="Electron Transport, Fmn-binding Protein, Chain A"/>
    <property type="match status" value="1"/>
</dbReference>
<evidence type="ECO:0000256" key="1">
    <source>
        <dbReference type="HAMAP-Rule" id="MF_00764"/>
    </source>
</evidence>
<comment type="similarity">
    <text evidence="1">Belongs to the UPF0306 family.</text>
</comment>
<evidence type="ECO:0000313" key="2">
    <source>
        <dbReference type="EMBL" id="QNS14720.1"/>
    </source>
</evidence>
<dbReference type="AlphaFoldDB" id="A0A7H1C165"/>
<organism evidence="2 3">
    <name type="scientific">Mannheimia bovis</name>
    <dbReference type="NCBI Taxonomy" id="2770636"/>
    <lineage>
        <taxon>Bacteria</taxon>
        <taxon>Pseudomonadati</taxon>
        <taxon>Pseudomonadota</taxon>
        <taxon>Gammaproteobacteria</taxon>
        <taxon>Pasteurellales</taxon>
        <taxon>Pasteurellaceae</taxon>
        <taxon>Mannheimia</taxon>
    </lineage>
</organism>
<dbReference type="EMBL" id="CP061280">
    <property type="protein sequence ID" value="QNS14720.1"/>
    <property type="molecule type" value="Genomic_DNA"/>
</dbReference>
<dbReference type="SUPFAM" id="SSF50475">
    <property type="entry name" value="FMN-binding split barrel"/>
    <property type="match status" value="1"/>
</dbReference>
<dbReference type="KEGG" id="mbos:ICJ55_08175"/>
<evidence type="ECO:0000313" key="3">
    <source>
        <dbReference type="Proteomes" id="UP000576260"/>
    </source>
</evidence>